<evidence type="ECO:0000259" key="3">
    <source>
        <dbReference type="Pfam" id="PF08620"/>
    </source>
</evidence>
<comment type="similarity">
    <text evidence="1">Belongs to the RPAP1 family.</text>
</comment>
<dbReference type="AlphaFoldDB" id="A0A177A8X2"/>
<dbReference type="GO" id="GO:0006366">
    <property type="term" value="P:transcription by RNA polymerase II"/>
    <property type="evidence" value="ECO:0007669"/>
    <property type="project" value="InterPro"/>
</dbReference>
<feature type="region of interest" description="Disordered" evidence="2">
    <location>
        <begin position="217"/>
        <end position="321"/>
    </location>
</feature>
<dbReference type="InterPro" id="IPR013930">
    <property type="entry name" value="RPAP1_N"/>
</dbReference>
<dbReference type="OrthoDB" id="348201at2759"/>
<sequence>MSRRTDRFILDLSDDEDPPTTQPSATPDPFIRDIIERTPSAPRPPTAPVLKQTPTGFPEHRKRASRLNTARGRAAALTPQAPPRNGGAMGTGRVGEGVFDKDVDERTHIDLENQKRIAAMSPEDIEQERNELLSALDPNLVRMLMSRAEKKKAAPVSDAALVHNMKGDLTGGGAKGGSRVDAKKEVGLEDYLKRANMDDGRGDTWVETPEPPVVEVTEDDASPAAAGAEEERKERATATRIAKPKGRRVEPTRAVHWLENDEAEPKEMPGLQPGSECKPRGHRHPSTTTTTSDQPTDTTADTTGTTTDSTEPIENTLHFPRPPTLPDLDPSSPNFLQDLHTAYFPSLPSSSASLAWLAPLPTPGSPADLESTYHPSQTSIPASSLRFDFRGQLLPPRISRAMPGDRGLHHHADAPEAGGYTISELSGLLRSSVPQQRGLAAMVMGRILYRLGKGEWGAGSEVTMGLWRCVEEGGVVGGLVGMAGEGEGGGGEKHRSVKAYATEAVWLWRLGGGKVMGAI</sequence>
<feature type="compositionally biased region" description="Basic and acidic residues" evidence="2">
    <location>
        <begin position="247"/>
        <end position="267"/>
    </location>
</feature>
<dbReference type="PANTHER" id="PTHR21483">
    <property type="entry name" value="RNA POLYMERASE II-ASSOCIATED PROTEIN 1"/>
    <property type="match status" value="1"/>
</dbReference>
<dbReference type="EMBL" id="KV441400">
    <property type="protein sequence ID" value="OAF57524.1"/>
    <property type="molecule type" value="Genomic_DNA"/>
</dbReference>
<feature type="compositionally biased region" description="Low complexity" evidence="2">
    <location>
        <begin position="286"/>
        <end position="310"/>
    </location>
</feature>
<organism evidence="5">
    <name type="scientific">Pseudogymnoascus destructans</name>
    <dbReference type="NCBI Taxonomy" id="655981"/>
    <lineage>
        <taxon>Eukaryota</taxon>
        <taxon>Fungi</taxon>
        <taxon>Dikarya</taxon>
        <taxon>Ascomycota</taxon>
        <taxon>Pezizomycotina</taxon>
        <taxon>Leotiomycetes</taxon>
        <taxon>Thelebolales</taxon>
        <taxon>Thelebolaceae</taxon>
        <taxon>Pseudogymnoascus</taxon>
    </lineage>
</organism>
<name>A0A177A8X2_9PEZI</name>
<dbReference type="Pfam" id="PF08620">
    <property type="entry name" value="RPAP1_C"/>
    <property type="match status" value="1"/>
</dbReference>
<feature type="domain" description="RPAP1 C-terminal" evidence="3">
    <location>
        <begin position="384"/>
        <end position="451"/>
    </location>
</feature>
<dbReference type="InterPro" id="IPR039913">
    <property type="entry name" value="RPAP1/Rba50"/>
</dbReference>
<evidence type="ECO:0000259" key="4">
    <source>
        <dbReference type="Pfam" id="PF08621"/>
    </source>
</evidence>
<dbReference type="GeneID" id="36287584"/>
<dbReference type="RefSeq" id="XP_024322813.1">
    <property type="nucleotide sequence ID" value="XM_024468144.1"/>
</dbReference>
<feature type="region of interest" description="Disordered" evidence="2">
    <location>
        <begin position="1"/>
        <end position="93"/>
    </location>
</feature>
<gene>
    <name evidence="5" type="ORF">VC83_04513</name>
</gene>
<feature type="domain" description="RPAP1 N-terminal" evidence="4">
    <location>
        <begin position="108"/>
        <end position="151"/>
    </location>
</feature>
<dbReference type="Proteomes" id="UP000077154">
    <property type="component" value="Unassembled WGS sequence"/>
</dbReference>
<evidence type="ECO:0000256" key="2">
    <source>
        <dbReference type="SAM" id="MobiDB-lite"/>
    </source>
</evidence>
<dbReference type="InterPro" id="IPR013929">
    <property type="entry name" value="RPAP1_C"/>
</dbReference>
<dbReference type="VEuPathDB" id="FungiDB:GMDG_08191"/>
<protein>
    <recommendedName>
        <fullName evidence="6">RNA polymerase II-associated protein 1 N-terminal domain-containing protein</fullName>
    </recommendedName>
</protein>
<dbReference type="eggNOG" id="KOG1894">
    <property type="taxonomic scope" value="Eukaryota"/>
</dbReference>
<accession>A0A177A8X2</accession>
<evidence type="ECO:0000256" key="1">
    <source>
        <dbReference type="ARBA" id="ARBA00009953"/>
    </source>
</evidence>
<evidence type="ECO:0000313" key="5">
    <source>
        <dbReference type="EMBL" id="OAF57524.1"/>
    </source>
</evidence>
<dbReference type="PANTHER" id="PTHR21483:SF18">
    <property type="entry name" value="RNA POLYMERASE II-ASSOCIATED PROTEIN 1"/>
    <property type="match status" value="1"/>
</dbReference>
<evidence type="ECO:0008006" key="6">
    <source>
        <dbReference type="Google" id="ProtNLM"/>
    </source>
</evidence>
<reference evidence="5" key="1">
    <citation type="submission" date="2016-03" db="EMBL/GenBank/DDBJ databases">
        <title>Updated assembly of Pseudogymnoascus destructans, the fungus causing white-nose syndrome of bats.</title>
        <authorList>
            <person name="Palmer J.M."/>
            <person name="Drees K.P."/>
            <person name="Foster J.T."/>
            <person name="Lindner D.L."/>
        </authorList>
    </citation>
    <scope>NUCLEOTIDE SEQUENCE [LARGE SCALE GENOMIC DNA]</scope>
    <source>
        <strain evidence="5">20631-21</strain>
    </source>
</reference>
<dbReference type="Pfam" id="PF08621">
    <property type="entry name" value="RPAP1_N"/>
    <property type="match status" value="1"/>
</dbReference>
<proteinExistence type="inferred from homology"/>